<dbReference type="AlphaFoldDB" id="A0A5E4NCC5"/>
<evidence type="ECO:0000256" key="1">
    <source>
        <dbReference type="SAM" id="MobiDB-lite"/>
    </source>
</evidence>
<feature type="region of interest" description="Disordered" evidence="1">
    <location>
        <begin position="63"/>
        <end position="92"/>
    </location>
</feature>
<evidence type="ECO:0000313" key="3">
    <source>
        <dbReference type="Proteomes" id="UP000325440"/>
    </source>
</evidence>
<dbReference type="EMBL" id="CABPRJ010001900">
    <property type="protein sequence ID" value="VVC40109.1"/>
    <property type="molecule type" value="Genomic_DNA"/>
</dbReference>
<gene>
    <name evidence="2" type="ORF">CINCED_3A001399</name>
</gene>
<name>A0A5E4NCC5_9HEMI</name>
<sequence>MRSAAVAGLCRLSTNRVVLFVLCPYKVMPRDRRKVAGNRASPLFGGGVRHRVRFVVCATRSPSTGLRRHRPRGTAVMDSPGRMHTGPGPLGARPFHENYRNRSALLPPNREFEVHASSARQQLSTVVDSSRFHQVNILLLLLRFL</sequence>
<proteinExistence type="predicted"/>
<accession>A0A5E4NCC5</accession>
<keyword evidence="3" id="KW-1185">Reference proteome</keyword>
<dbReference type="OrthoDB" id="10528371at2759"/>
<reference evidence="2 3" key="1">
    <citation type="submission" date="2019-08" db="EMBL/GenBank/DDBJ databases">
        <authorList>
            <person name="Alioto T."/>
            <person name="Alioto T."/>
            <person name="Gomez Garrido J."/>
        </authorList>
    </citation>
    <scope>NUCLEOTIDE SEQUENCE [LARGE SCALE GENOMIC DNA]</scope>
</reference>
<protein>
    <submittedName>
        <fullName evidence="2">Uncharacterized protein</fullName>
    </submittedName>
</protein>
<organism evidence="2 3">
    <name type="scientific">Cinara cedri</name>
    <dbReference type="NCBI Taxonomy" id="506608"/>
    <lineage>
        <taxon>Eukaryota</taxon>
        <taxon>Metazoa</taxon>
        <taxon>Ecdysozoa</taxon>
        <taxon>Arthropoda</taxon>
        <taxon>Hexapoda</taxon>
        <taxon>Insecta</taxon>
        <taxon>Pterygota</taxon>
        <taxon>Neoptera</taxon>
        <taxon>Paraneoptera</taxon>
        <taxon>Hemiptera</taxon>
        <taxon>Sternorrhyncha</taxon>
        <taxon>Aphidomorpha</taxon>
        <taxon>Aphidoidea</taxon>
        <taxon>Aphididae</taxon>
        <taxon>Lachninae</taxon>
        <taxon>Cinara</taxon>
    </lineage>
</organism>
<dbReference type="Proteomes" id="UP000325440">
    <property type="component" value="Unassembled WGS sequence"/>
</dbReference>
<evidence type="ECO:0000313" key="2">
    <source>
        <dbReference type="EMBL" id="VVC40109.1"/>
    </source>
</evidence>